<dbReference type="Proteomes" id="UP000887574">
    <property type="component" value="Unplaced"/>
</dbReference>
<protein>
    <submittedName>
        <fullName evidence="2">Uncharacterized protein</fullName>
    </submittedName>
</protein>
<sequence length="150" mass="17141">MGDGDKTIMQVSISCLLSNWNISLSLASVNIWGNINEHVLCARQNESNQEATTKTMENARQALSRTLLFYSSLFLQMNSAELAIIKREWQTRYAGQFRALEVCAYFSKECINSPLNGWFEGFAVCFNQQWTGEQEWSAQKDHVQKEALCE</sequence>
<name>A0A915EU49_9BILA</name>
<proteinExistence type="predicted"/>
<keyword evidence="1" id="KW-1185">Reference proteome</keyword>
<accession>A0A915EU49</accession>
<evidence type="ECO:0000313" key="2">
    <source>
        <dbReference type="WBParaSite" id="jg9002"/>
    </source>
</evidence>
<dbReference type="WBParaSite" id="jg9002">
    <property type="protein sequence ID" value="jg9002"/>
    <property type="gene ID" value="jg9002"/>
</dbReference>
<evidence type="ECO:0000313" key="1">
    <source>
        <dbReference type="Proteomes" id="UP000887574"/>
    </source>
</evidence>
<organism evidence="1 2">
    <name type="scientific">Ditylenchus dipsaci</name>
    <dbReference type="NCBI Taxonomy" id="166011"/>
    <lineage>
        <taxon>Eukaryota</taxon>
        <taxon>Metazoa</taxon>
        <taxon>Ecdysozoa</taxon>
        <taxon>Nematoda</taxon>
        <taxon>Chromadorea</taxon>
        <taxon>Rhabditida</taxon>
        <taxon>Tylenchina</taxon>
        <taxon>Tylenchomorpha</taxon>
        <taxon>Sphaerularioidea</taxon>
        <taxon>Anguinidae</taxon>
        <taxon>Anguininae</taxon>
        <taxon>Ditylenchus</taxon>
    </lineage>
</organism>
<reference evidence="2" key="1">
    <citation type="submission" date="2022-11" db="UniProtKB">
        <authorList>
            <consortium name="WormBaseParasite"/>
        </authorList>
    </citation>
    <scope>IDENTIFICATION</scope>
</reference>
<dbReference type="AlphaFoldDB" id="A0A915EU49"/>